<accession>A0AA48RD72</accession>
<gene>
    <name evidence="1" type="ORF">AMST5_01928</name>
</gene>
<organism evidence="1">
    <name type="scientific">freshwater sediment metagenome</name>
    <dbReference type="NCBI Taxonomy" id="556182"/>
    <lineage>
        <taxon>unclassified sequences</taxon>
        <taxon>metagenomes</taxon>
        <taxon>ecological metagenomes</taxon>
    </lineage>
</organism>
<dbReference type="AlphaFoldDB" id="A0AA48RD72"/>
<dbReference type="EMBL" id="OY288114">
    <property type="protein sequence ID" value="CAJ0867174.1"/>
    <property type="molecule type" value="Genomic_DNA"/>
</dbReference>
<proteinExistence type="predicted"/>
<sequence length="61" mass="6460">MSGRPARVTQAELNRALRAAAAAPCPTAVEVLPDGTIRLTPALAAEQKKTEPKAPKLEIRL</sequence>
<evidence type="ECO:0000313" key="1">
    <source>
        <dbReference type="EMBL" id="CAJ0867174.1"/>
    </source>
</evidence>
<reference evidence="1" key="1">
    <citation type="submission" date="2023-07" db="EMBL/GenBank/DDBJ databases">
        <authorList>
            <person name="Pelsma A.J. K."/>
        </authorList>
    </citation>
    <scope>NUCLEOTIDE SEQUENCE</scope>
</reference>
<name>A0AA48RD72_9ZZZZ</name>
<protein>
    <submittedName>
        <fullName evidence="1">Uncharacterized protein</fullName>
    </submittedName>
</protein>